<dbReference type="Gene3D" id="3.20.20.240">
    <property type="entry name" value="Methylmalonyl-CoA mutase"/>
    <property type="match status" value="1"/>
</dbReference>
<sequence length="376" mass="42563">MMIDSHFYGFSYPDPAVWKQNVLNELTKKFSGENLDKLIHNYEVNPPFYGLSDRPTLLDRSIHNQNQFSIISPILSAHDAPDLLAQRARWGMDGFIIEEGLSPLRLELLSATYRSNSELYFHFTRPEGLSDFLSQGLDSLPLETSGGLRWNMFAPIADRKPSFGDLAINPLIPEVYAKTKKFLGFRGLSFECGEGGDSEEQMIHQLYRVLSEFIEVLDVLTEQGEEVRTVLSATAFYVGIGNDYFKEIIRIRLLKKMVLLLARDIDSTVSASDIFIFCKSEDKPLSASELGEYLVRQTMKGMMATQGGCDALCLGAVSLGDDLEEQCRLLVNSAHIIRHETGLLRMEDPLWGNFYMTHKESEWANKVLVLLREGNR</sequence>
<dbReference type="AlphaFoldDB" id="A0A918UXE0"/>
<dbReference type="Proteomes" id="UP000619457">
    <property type="component" value="Unassembled WGS sequence"/>
</dbReference>
<dbReference type="EMBL" id="BMWX01000009">
    <property type="protein sequence ID" value="GGZ39755.1"/>
    <property type="molecule type" value="Genomic_DNA"/>
</dbReference>
<proteinExistence type="predicted"/>
<dbReference type="InterPro" id="IPR006099">
    <property type="entry name" value="MeMalonylCoA_mutase_a/b_cat"/>
</dbReference>
<dbReference type="InterPro" id="IPR016176">
    <property type="entry name" value="Cbl-dep_enz_cat"/>
</dbReference>
<reference evidence="2" key="1">
    <citation type="journal article" date="2014" name="Int. J. Syst. Evol. Microbiol.">
        <title>Complete genome sequence of Corynebacterium casei LMG S-19264T (=DSM 44701T), isolated from a smear-ripened cheese.</title>
        <authorList>
            <consortium name="US DOE Joint Genome Institute (JGI-PGF)"/>
            <person name="Walter F."/>
            <person name="Albersmeier A."/>
            <person name="Kalinowski J."/>
            <person name="Ruckert C."/>
        </authorList>
    </citation>
    <scope>NUCLEOTIDE SEQUENCE</scope>
    <source>
        <strain evidence="2">KCTC 12368</strain>
    </source>
</reference>
<evidence type="ECO:0000313" key="2">
    <source>
        <dbReference type="EMBL" id="GGZ39755.1"/>
    </source>
</evidence>
<dbReference type="GO" id="GO:0031419">
    <property type="term" value="F:cobalamin binding"/>
    <property type="evidence" value="ECO:0007669"/>
    <property type="project" value="InterPro"/>
</dbReference>
<dbReference type="Pfam" id="PF01642">
    <property type="entry name" value="MM_CoA_mutase"/>
    <property type="match status" value="1"/>
</dbReference>
<dbReference type="SUPFAM" id="SSF51703">
    <property type="entry name" value="Cobalamin (vitamin B12)-dependent enzymes"/>
    <property type="match status" value="1"/>
</dbReference>
<comment type="caution">
    <text evidence="2">The sequence shown here is derived from an EMBL/GenBank/DDBJ whole genome shotgun (WGS) entry which is preliminary data.</text>
</comment>
<keyword evidence="3" id="KW-1185">Reference proteome</keyword>
<gene>
    <name evidence="2" type="ORF">GCM10007049_36410</name>
</gene>
<dbReference type="GO" id="GO:0016866">
    <property type="term" value="F:intramolecular transferase activity"/>
    <property type="evidence" value="ECO:0007669"/>
    <property type="project" value="InterPro"/>
</dbReference>
<evidence type="ECO:0000259" key="1">
    <source>
        <dbReference type="Pfam" id="PF01642"/>
    </source>
</evidence>
<protein>
    <recommendedName>
        <fullName evidence="1">Methylmalonyl-CoA mutase alpha/beta chain catalytic domain-containing protein</fullName>
    </recommendedName>
</protein>
<reference evidence="2" key="2">
    <citation type="submission" date="2020-09" db="EMBL/GenBank/DDBJ databases">
        <authorList>
            <person name="Sun Q."/>
            <person name="Kim S."/>
        </authorList>
    </citation>
    <scope>NUCLEOTIDE SEQUENCE</scope>
    <source>
        <strain evidence="2">KCTC 12368</strain>
    </source>
</reference>
<name>A0A918UXE0_9BACT</name>
<accession>A0A918UXE0</accession>
<feature type="domain" description="Methylmalonyl-CoA mutase alpha/beta chain catalytic" evidence="1">
    <location>
        <begin position="211"/>
        <end position="366"/>
    </location>
</feature>
<organism evidence="2 3">
    <name type="scientific">Echinicola pacifica</name>
    <dbReference type="NCBI Taxonomy" id="346377"/>
    <lineage>
        <taxon>Bacteria</taxon>
        <taxon>Pseudomonadati</taxon>
        <taxon>Bacteroidota</taxon>
        <taxon>Cytophagia</taxon>
        <taxon>Cytophagales</taxon>
        <taxon>Cyclobacteriaceae</taxon>
        <taxon>Echinicola</taxon>
    </lineage>
</organism>
<evidence type="ECO:0000313" key="3">
    <source>
        <dbReference type="Proteomes" id="UP000619457"/>
    </source>
</evidence>
<dbReference type="RefSeq" id="WP_018476053.1">
    <property type="nucleotide sequence ID" value="NZ_BMWX01000009.1"/>
</dbReference>